<dbReference type="GO" id="GO:0055041">
    <property type="term" value="F:cyclopentanol dehydrogenase activity"/>
    <property type="evidence" value="ECO:0007669"/>
    <property type="project" value="UniProtKB-EC"/>
</dbReference>
<reference evidence="5" key="1">
    <citation type="submission" date="2015-10" db="EMBL/GenBank/DDBJ databases">
        <title>Niche specialization of a soil ammonia-oxidizing archaeon, Candidatus Nitrosocosmicus oleophilus.</title>
        <authorList>
            <person name="Jung M.-Y."/>
            <person name="Rhee S.-K."/>
        </authorList>
    </citation>
    <scope>NUCLEOTIDE SEQUENCE [LARGE SCALE GENOMIC DNA]</scope>
    <source>
        <strain evidence="5">MY3</strain>
    </source>
</reference>
<keyword evidence="2 4" id="KW-0560">Oxidoreductase</keyword>
<dbReference type="Gene3D" id="3.40.50.720">
    <property type="entry name" value="NAD(P)-binding Rossmann-like Domain"/>
    <property type="match status" value="1"/>
</dbReference>
<dbReference type="Proteomes" id="UP000058925">
    <property type="component" value="Chromosome"/>
</dbReference>
<organism evidence="4 5">
    <name type="scientific">Candidatus Nitrosocosmicus oleophilus</name>
    <dbReference type="NCBI Taxonomy" id="1353260"/>
    <lineage>
        <taxon>Archaea</taxon>
        <taxon>Nitrososphaerota</taxon>
        <taxon>Nitrososphaeria</taxon>
        <taxon>Nitrososphaerales</taxon>
        <taxon>Nitrososphaeraceae</taxon>
        <taxon>Candidatus Nitrosocosmicus</taxon>
    </lineage>
</organism>
<dbReference type="EC" id="1.1.1.163" evidence="4"/>
<dbReference type="GeneID" id="60421823"/>
<dbReference type="CDD" id="cd05374">
    <property type="entry name" value="17beta-HSD-like_SDR_c"/>
    <property type="match status" value="1"/>
</dbReference>
<dbReference type="InterPro" id="IPR051911">
    <property type="entry name" value="SDR_oxidoreductase"/>
</dbReference>
<dbReference type="PROSITE" id="PS00061">
    <property type="entry name" value="ADH_SHORT"/>
    <property type="match status" value="1"/>
</dbReference>
<protein>
    <submittedName>
        <fullName evidence="4">Cyclopentanol dehydrogenase</fullName>
        <ecNumber evidence="4">1.1.1.163</ecNumber>
    </submittedName>
</protein>
<gene>
    <name evidence="4" type="primary">cpnA_3</name>
    <name evidence="4" type="ORF">NMY3_01828</name>
</gene>
<evidence type="ECO:0000256" key="1">
    <source>
        <dbReference type="ARBA" id="ARBA00006484"/>
    </source>
</evidence>
<evidence type="ECO:0000256" key="2">
    <source>
        <dbReference type="ARBA" id="ARBA00023002"/>
    </source>
</evidence>
<dbReference type="SUPFAM" id="SSF51735">
    <property type="entry name" value="NAD(P)-binding Rossmann-fold domains"/>
    <property type="match status" value="1"/>
</dbReference>
<dbReference type="PANTHER" id="PTHR43976:SF16">
    <property type="entry name" value="SHORT-CHAIN DEHYDROGENASE_REDUCTASE FAMILY PROTEIN"/>
    <property type="match status" value="1"/>
</dbReference>
<dbReference type="RefSeq" id="WP_196818376.1">
    <property type="nucleotide sequence ID" value="NZ_CP012850.1"/>
</dbReference>
<keyword evidence="5" id="KW-1185">Reference proteome</keyword>
<dbReference type="InterPro" id="IPR002347">
    <property type="entry name" value="SDR_fam"/>
</dbReference>
<dbReference type="AlphaFoldDB" id="A0A654M0G9"/>
<accession>A0A654M0G9</accession>
<dbReference type="PRINTS" id="PR00080">
    <property type="entry name" value="SDRFAMILY"/>
</dbReference>
<proteinExistence type="inferred from homology"/>
<sequence>MSNIGNSGVALVTGSSTGIGYETCLALARNCFVTCATMRDNKKSGDLEKIARKENLRIKIFEMDVDKDNSVCSAVEQITTEFGKINILVNNAGYGLFGAFEDFSMHEIKNQFETNVFGVIRVIREVLPTMRQQKSGIIVNISSISGLAGVPTQSAYCATKFAVEGLTEALSFELESFGIKLILVEPGIINTEFVKDLVVPSNKYGIDKNMELVNSYYESEKKKSLSIYSNMVDKFLSFYYNAMSHAPHPSLVADEIIQAIVNSSKSENEATPIRIAVGKDSKEYSKLKKELSDKDFHELLRKNLLR</sequence>
<dbReference type="PANTHER" id="PTHR43976">
    <property type="entry name" value="SHORT CHAIN DEHYDROGENASE"/>
    <property type="match status" value="1"/>
</dbReference>
<evidence type="ECO:0000313" key="4">
    <source>
        <dbReference type="EMBL" id="ALI36031.1"/>
    </source>
</evidence>
<dbReference type="EMBL" id="CP012850">
    <property type="protein sequence ID" value="ALI36031.1"/>
    <property type="molecule type" value="Genomic_DNA"/>
</dbReference>
<dbReference type="Pfam" id="PF00106">
    <property type="entry name" value="adh_short"/>
    <property type="match status" value="1"/>
</dbReference>
<dbReference type="PRINTS" id="PR00081">
    <property type="entry name" value="GDHRDH"/>
</dbReference>
<dbReference type="InterPro" id="IPR020904">
    <property type="entry name" value="Sc_DH/Rdtase_CS"/>
</dbReference>
<evidence type="ECO:0000313" key="5">
    <source>
        <dbReference type="Proteomes" id="UP000058925"/>
    </source>
</evidence>
<dbReference type="OrthoDB" id="8585at2157"/>
<dbReference type="KEGG" id="taa:NMY3_01828"/>
<comment type="similarity">
    <text evidence="1 3">Belongs to the short-chain dehydrogenases/reductases (SDR) family.</text>
</comment>
<name>A0A654M0G9_9ARCH</name>
<dbReference type="InterPro" id="IPR036291">
    <property type="entry name" value="NAD(P)-bd_dom_sf"/>
</dbReference>
<evidence type="ECO:0000256" key="3">
    <source>
        <dbReference type="RuleBase" id="RU000363"/>
    </source>
</evidence>